<feature type="region of interest" description="Disordered" evidence="1">
    <location>
        <begin position="80"/>
        <end position="107"/>
    </location>
</feature>
<protein>
    <submittedName>
        <fullName evidence="2">Uncharacterized protein</fullName>
    </submittedName>
</protein>
<evidence type="ECO:0000313" key="3">
    <source>
        <dbReference type="Proteomes" id="UP001314170"/>
    </source>
</evidence>
<dbReference type="AlphaFoldDB" id="A0AAV1RTU8"/>
<name>A0AAV1RTU8_9ROSI</name>
<proteinExistence type="predicted"/>
<keyword evidence="3" id="KW-1185">Reference proteome</keyword>
<organism evidence="2 3">
    <name type="scientific">Dovyalis caffra</name>
    <dbReference type="NCBI Taxonomy" id="77055"/>
    <lineage>
        <taxon>Eukaryota</taxon>
        <taxon>Viridiplantae</taxon>
        <taxon>Streptophyta</taxon>
        <taxon>Embryophyta</taxon>
        <taxon>Tracheophyta</taxon>
        <taxon>Spermatophyta</taxon>
        <taxon>Magnoliopsida</taxon>
        <taxon>eudicotyledons</taxon>
        <taxon>Gunneridae</taxon>
        <taxon>Pentapetalae</taxon>
        <taxon>rosids</taxon>
        <taxon>fabids</taxon>
        <taxon>Malpighiales</taxon>
        <taxon>Salicaceae</taxon>
        <taxon>Flacourtieae</taxon>
        <taxon>Dovyalis</taxon>
    </lineage>
</organism>
<evidence type="ECO:0000256" key="1">
    <source>
        <dbReference type="SAM" id="MobiDB-lite"/>
    </source>
</evidence>
<accession>A0AAV1RTU8</accession>
<sequence>MTSQRGRGRPPKSSYKNNVLDSTVGYFPQHIARKSRTRTKTISVKSSSRSGLEDAKTLSQCVKEEESSLPQWVTKKKKVNLKSNKQSENISRASNNESSPSSFSKSSVVPWMAEMVIPGPIPDLDYLSDEVDFLKNFFVGIPED</sequence>
<gene>
    <name evidence="2" type="ORF">DCAF_LOCUS14315</name>
</gene>
<dbReference type="Proteomes" id="UP001314170">
    <property type="component" value="Unassembled WGS sequence"/>
</dbReference>
<feature type="region of interest" description="Disordered" evidence="1">
    <location>
        <begin position="1"/>
        <end position="60"/>
    </location>
</feature>
<feature type="compositionally biased region" description="Basic residues" evidence="1">
    <location>
        <begin position="1"/>
        <end position="10"/>
    </location>
</feature>
<feature type="compositionally biased region" description="Basic and acidic residues" evidence="1">
    <location>
        <begin position="51"/>
        <end position="60"/>
    </location>
</feature>
<evidence type="ECO:0000313" key="2">
    <source>
        <dbReference type="EMBL" id="CAK7339265.1"/>
    </source>
</evidence>
<feature type="compositionally biased region" description="Low complexity" evidence="1">
    <location>
        <begin position="91"/>
        <end position="107"/>
    </location>
</feature>
<comment type="caution">
    <text evidence="2">The sequence shown here is derived from an EMBL/GenBank/DDBJ whole genome shotgun (WGS) entry which is preliminary data.</text>
</comment>
<reference evidence="2 3" key="1">
    <citation type="submission" date="2024-01" db="EMBL/GenBank/DDBJ databases">
        <authorList>
            <person name="Waweru B."/>
        </authorList>
    </citation>
    <scope>NUCLEOTIDE SEQUENCE [LARGE SCALE GENOMIC DNA]</scope>
</reference>
<feature type="compositionally biased region" description="Polar residues" evidence="1">
    <location>
        <begin position="40"/>
        <end position="50"/>
    </location>
</feature>
<dbReference type="EMBL" id="CAWUPB010001157">
    <property type="protein sequence ID" value="CAK7339265.1"/>
    <property type="molecule type" value="Genomic_DNA"/>
</dbReference>